<dbReference type="SUPFAM" id="SSF50475">
    <property type="entry name" value="FMN-binding split barrel"/>
    <property type="match status" value="1"/>
</dbReference>
<dbReference type="Gene3D" id="1.10.260.40">
    <property type="entry name" value="lambda repressor-like DNA-binding domains"/>
    <property type="match status" value="1"/>
</dbReference>
<protein>
    <recommendedName>
        <fullName evidence="1">HTH cro/C1-type domain-containing protein</fullName>
    </recommendedName>
</protein>
<keyword evidence="3" id="KW-1185">Reference proteome</keyword>
<dbReference type="RefSeq" id="WP_190189226.1">
    <property type="nucleotide sequence ID" value="NZ_BMVU01000003.1"/>
</dbReference>
<feature type="domain" description="HTH cro/C1-type" evidence="1">
    <location>
        <begin position="21"/>
        <end position="76"/>
    </location>
</feature>
<proteinExistence type="predicted"/>
<accession>A0A918KFH1</accession>
<comment type="caution">
    <text evidence="2">The sequence shown here is derived from an EMBL/GenBank/DDBJ whole genome shotgun (WGS) entry which is preliminary data.</text>
</comment>
<dbReference type="CDD" id="cd00093">
    <property type="entry name" value="HTH_XRE"/>
    <property type="match status" value="1"/>
</dbReference>
<reference evidence="2" key="2">
    <citation type="submission" date="2020-09" db="EMBL/GenBank/DDBJ databases">
        <authorList>
            <person name="Sun Q."/>
            <person name="Ohkuma M."/>
        </authorList>
    </citation>
    <scope>NUCLEOTIDE SEQUENCE</scope>
    <source>
        <strain evidence="2">JCM 4790</strain>
    </source>
</reference>
<name>A0A918KFH1_9ACTN</name>
<dbReference type="InterPro" id="IPR012349">
    <property type="entry name" value="Split_barrel_FMN-bd"/>
</dbReference>
<reference evidence="2" key="1">
    <citation type="journal article" date="2014" name="Int. J. Syst. Evol. Microbiol.">
        <title>Complete genome sequence of Corynebacterium casei LMG S-19264T (=DSM 44701T), isolated from a smear-ripened cheese.</title>
        <authorList>
            <consortium name="US DOE Joint Genome Institute (JGI-PGF)"/>
            <person name="Walter F."/>
            <person name="Albersmeier A."/>
            <person name="Kalinowski J."/>
            <person name="Ruckert C."/>
        </authorList>
    </citation>
    <scope>NUCLEOTIDE SEQUENCE</scope>
    <source>
        <strain evidence="2">JCM 4790</strain>
    </source>
</reference>
<dbReference type="SUPFAM" id="SSF47413">
    <property type="entry name" value="lambda repressor-like DNA-binding domains"/>
    <property type="match status" value="1"/>
</dbReference>
<gene>
    <name evidence="2" type="ORF">GCM10010358_13510</name>
</gene>
<evidence type="ECO:0000259" key="1">
    <source>
        <dbReference type="PROSITE" id="PS50943"/>
    </source>
</evidence>
<dbReference type="InterPro" id="IPR010982">
    <property type="entry name" value="Lambda_DNA-bd_dom_sf"/>
</dbReference>
<dbReference type="Pfam" id="PF12900">
    <property type="entry name" value="Pyridox_ox_2"/>
    <property type="match status" value="1"/>
</dbReference>
<dbReference type="Pfam" id="PF01381">
    <property type="entry name" value="HTH_3"/>
    <property type="match status" value="1"/>
</dbReference>
<dbReference type="AlphaFoldDB" id="A0A918KFH1"/>
<dbReference type="GO" id="GO:0003677">
    <property type="term" value="F:DNA binding"/>
    <property type="evidence" value="ECO:0007669"/>
    <property type="project" value="InterPro"/>
</dbReference>
<evidence type="ECO:0000313" key="3">
    <source>
        <dbReference type="Proteomes" id="UP000619244"/>
    </source>
</evidence>
<dbReference type="SMART" id="SM00530">
    <property type="entry name" value="HTH_XRE"/>
    <property type="match status" value="1"/>
</dbReference>
<dbReference type="InterPro" id="IPR024747">
    <property type="entry name" value="Pyridox_Oxase-rel"/>
</dbReference>
<dbReference type="InterPro" id="IPR001387">
    <property type="entry name" value="Cro/C1-type_HTH"/>
</dbReference>
<evidence type="ECO:0000313" key="2">
    <source>
        <dbReference type="EMBL" id="GGX60259.1"/>
    </source>
</evidence>
<dbReference type="Proteomes" id="UP000619244">
    <property type="component" value="Unassembled WGS sequence"/>
</dbReference>
<organism evidence="2 3">
    <name type="scientific">Streptomyces minutiscleroticus</name>
    <dbReference type="NCBI Taxonomy" id="68238"/>
    <lineage>
        <taxon>Bacteria</taxon>
        <taxon>Bacillati</taxon>
        <taxon>Actinomycetota</taxon>
        <taxon>Actinomycetes</taxon>
        <taxon>Kitasatosporales</taxon>
        <taxon>Streptomycetaceae</taxon>
        <taxon>Streptomyces</taxon>
    </lineage>
</organism>
<dbReference type="Gene3D" id="2.30.110.10">
    <property type="entry name" value="Electron Transport, Fmn-binding Protein, Chain A"/>
    <property type="match status" value="1"/>
</dbReference>
<dbReference type="EMBL" id="BMVU01000003">
    <property type="protein sequence ID" value="GGX60259.1"/>
    <property type="molecule type" value="Genomic_DNA"/>
</dbReference>
<sequence length="223" mass="24167">MATPPPPPPDSRPAGDLGRRLALRREELGLSREETAARAGVAPGYLRYLEEQPTASPGVHTLLRLADALRTTLRELTGGDAELPPGPGRAARNPGFTRLGAQECWTLLATHGVGRLAVNTVSGPVVVPVNYTVVHRSIVFRTAPRTVTARAAGSRVAFEVDRVDTAFSRGWSVLVHGRAHAVTDPDDVRRLRGLAHSKPWAGGRRDLWIRVEPRIVTGRRITV</sequence>
<dbReference type="PROSITE" id="PS50943">
    <property type="entry name" value="HTH_CROC1"/>
    <property type="match status" value="1"/>
</dbReference>